<evidence type="ECO:0000313" key="2">
    <source>
        <dbReference type="EMBL" id="EAP78399.1"/>
    </source>
</evidence>
<dbReference type="EMBL" id="AALY01000001">
    <property type="protein sequence ID" value="EAP78399.1"/>
    <property type="molecule type" value="Genomic_DNA"/>
</dbReference>
<keyword evidence="1" id="KW-1133">Transmembrane helix</keyword>
<keyword evidence="1" id="KW-0812">Transmembrane</keyword>
<sequence>MKLNDHLSCGLAIAAFWGVYFFYPTPIPLFAPILFTIGLTAYDLSYTRSRQSSPLPPEYNPLTGADHFPVDRKAGMVSGALYLCCGVVLLSSVLWSAFFLGKPPFKSLSLPIGAIVMFIGVTFLLAQRNVREILIGEEQITFLPRGDTIDLKDITLLSLPPQGEEISLVQLTLRSSRYRFIPGVLSQWRHTCWISIKGSDMSAITETLRTRLLEAHRRVPASKPVNRILRTLSAPTMETASPPTTER</sequence>
<organism evidence="2 3">
    <name type="scientific">Roseovarius nubinhibens (strain ATCC BAA-591 / DSM 15170 / ISM)</name>
    <dbReference type="NCBI Taxonomy" id="89187"/>
    <lineage>
        <taxon>Bacteria</taxon>
        <taxon>Pseudomonadati</taxon>
        <taxon>Pseudomonadota</taxon>
        <taxon>Alphaproteobacteria</taxon>
        <taxon>Rhodobacterales</taxon>
        <taxon>Roseobacteraceae</taxon>
        <taxon>Roseovarius</taxon>
    </lineage>
</organism>
<comment type="caution">
    <text evidence="2">The sequence shown here is derived from an EMBL/GenBank/DDBJ whole genome shotgun (WGS) entry which is preliminary data.</text>
</comment>
<protein>
    <submittedName>
        <fullName evidence="2">Uncharacterized protein</fullName>
    </submittedName>
</protein>
<evidence type="ECO:0000313" key="3">
    <source>
        <dbReference type="Proteomes" id="UP000005954"/>
    </source>
</evidence>
<gene>
    <name evidence="2" type="ORF">ISM_08880</name>
</gene>
<dbReference type="Proteomes" id="UP000005954">
    <property type="component" value="Unassembled WGS sequence"/>
</dbReference>
<keyword evidence="3" id="KW-1185">Reference proteome</keyword>
<dbReference type="HOGENOM" id="CLU_1123837_0_0_5"/>
<feature type="transmembrane region" description="Helical" evidence="1">
    <location>
        <begin position="107"/>
        <end position="126"/>
    </location>
</feature>
<feature type="transmembrane region" description="Helical" evidence="1">
    <location>
        <begin position="80"/>
        <end position="101"/>
    </location>
</feature>
<name>A3SM18_ROSNI</name>
<keyword evidence="1" id="KW-0472">Membrane</keyword>
<reference evidence="2 3" key="1">
    <citation type="submission" date="2005-12" db="EMBL/GenBank/DDBJ databases">
        <authorList>
            <person name="Moran M.A."/>
            <person name="Ferriera S."/>
            <person name="Johnson J."/>
            <person name="Kravitz S."/>
            <person name="Halpern A."/>
            <person name="Remington K."/>
            <person name="Beeson K."/>
            <person name="Tran B."/>
            <person name="Rogers Y.-H."/>
            <person name="Friedman R."/>
            <person name="Venter J.C."/>
        </authorList>
    </citation>
    <scope>NUCLEOTIDE SEQUENCE [LARGE SCALE GENOMIC DNA]</scope>
    <source>
        <strain evidence="3">ATCC BAA-591 / DSM 15170 / ISM</strain>
    </source>
</reference>
<accession>A3SM18</accession>
<dbReference type="RefSeq" id="WP_009813799.1">
    <property type="nucleotide sequence ID" value="NZ_CH724156.1"/>
</dbReference>
<dbReference type="AlphaFoldDB" id="A3SM18"/>
<proteinExistence type="predicted"/>
<feature type="transmembrane region" description="Helical" evidence="1">
    <location>
        <begin position="29"/>
        <end position="46"/>
    </location>
</feature>
<evidence type="ECO:0000256" key="1">
    <source>
        <dbReference type="SAM" id="Phobius"/>
    </source>
</evidence>
<dbReference type="OrthoDB" id="9937374at2"/>